<dbReference type="InterPro" id="IPR008780">
    <property type="entry name" value="Plasmodium_Vir"/>
</dbReference>
<evidence type="ECO:0000313" key="3">
    <source>
        <dbReference type="Proteomes" id="UP000053562"/>
    </source>
</evidence>
<dbReference type="Proteomes" id="UP000053562">
    <property type="component" value="Unassembled WGS sequence"/>
</dbReference>
<protein>
    <recommendedName>
        <fullName evidence="4">Variable surface protein</fullName>
    </recommendedName>
</protein>
<proteinExistence type="predicted"/>
<gene>
    <name evidence="2" type="ORF">PVIIG_06282</name>
</gene>
<reference evidence="2 3" key="1">
    <citation type="submission" date="2011-08" db="EMBL/GenBank/DDBJ databases">
        <title>The Genome Sequence of Plasmodium vivax India VII.</title>
        <authorList>
            <consortium name="The Broad Institute Genome Sequencing Platform"/>
            <consortium name="The Broad Institute Genome Sequencing Center for Infectious Disease"/>
            <person name="Neafsey D."/>
            <person name="Carlton J."/>
            <person name="Barnwell J."/>
            <person name="Collins W."/>
            <person name="Escalante A."/>
            <person name="Mullikin J."/>
            <person name="Saul A."/>
            <person name="Guigo R."/>
            <person name="Camara F."/>
            <person name="Young S.K."/>
            <person name="Zeng Q."/>
            <person name="Gargeya S."/>
            <person name="Fitzgerald M."/>
            <person name="Haas B."/>
            <person name="Abouelleil A."/>
            <person name="Alvarado L."/>
            <person name="Arachchi H.M."/>
            <person name="Berlin A."/>
            <person name="Brown A."/>
            <person name="Chapman S.B."/>
            <person name="Chen Z."/>
            <person name="Dunbar C."/>
            <person name="Freedman E."/>
            <person name="Gearin G."/>
            <person name="Gellesch M."/>
            <person name="Goldberg J."/>
            <person name="Griggs A."/>
            <person name="Gujja S."/>
            <person name="Heiman D."/>
            <person name="Howarth C."/>
            <person name="Larson L."/>
            <person name="Lui A."/>
            <person name="MacDonald P.J.P."/>
            <person name="Montmayeur A."/>
            <person name="Murphy C."/>
            <person name="Neiman D."/>
            <person name="Pearson M."/>
            <person name="Priest M."/>
            <person name="Roberts A."/>
            <person name="Saif S."/>
            <person name="Shea T."/>
            <person name="Shenoy N."/>
            <person name="Sisk P."/>
            <person name="Stolte C."/>
            <person name="Sykes S."/>
            <person name="Wortman J."/>
            <person name="Nusbaum C."/>
            <person name="Birren B."/>
        </authorList>
    </citation>
    <scope>NUCLEOTIDE SEQUENCE [LARGE SCALE GENOMIC DNA]</scope>
    <source>
        <strain evidence="2 3">India VII</strain>
    </source>
</reference>
<evidence type="ECO:0000256" key="1">
    <source>
        <dbReference type="SAM" id="Phobius"/>
    </source>
</evidence>
<evidence type="ECO:0000313" key="2">
    <source>
        <dbReference type="EMBL" id="KMZ77205.1"/>
    </source>
</evidence>
<evidence type="ECO:0008006" key="4">
    <source>
        <dbReference type="Google" id="ProtNLM"/>
    </source>
</evidence>
<name>A0A0J9S371_PLAVI</name>
<keyword evidence="1" id="KW-0812">Transmembrane</keyword>
<accession>A0A0J9S371</accession>
<keyword evidence="1" id="KW-0472">Membrane</keyword>
<dbReference type="Pfam" id="PF05795">
    <property type="entry name" value="Plasmodium_Vir"/>
    <property type="match status" value="1"/>
</dbReference>
<feature type="transmembrane region" description="Helical" evidence="1">
    <location>
        <begin position="216"/>
        <end position="242"/>
    </location>
</feature>
<keyword evidence="1" id="KW-1133">Transmembrane helix</keyword>
<sequence length="244" mass="28686">MGTEGKTEQLVLCEKVCYIILNLNIINLFGSRLSSDKFCSYMSFWLYNYATKIPNFPDRIEKFYNALNTIISNPQSKIKNCTLKNYKINKIEFNNYQILYELLEVYEYIENKIKSKDDPKINLYCQYIKENFSLYHRIKNNCATDSSCNKYEELDKFKGKFKDPNVLNLICERCDYEIISCEQISNVEDDVPCLREKGNSILYLIFGNNTEEVIQVLLKLTIISAPILALFVILFKVNIFFLKM</sequence>
<dbReference type="AlphaFoldDB" id="A0A0J9S371"/>
<dbReference type="EMBL" id="KQ234462">
    <property type="protein sequence ID" value="KMZ77205.1"/>
    <property type="molecule type" value="Genomic_DNA"/>
</dbReference>
<organism evidence="2 3">
    <name type="scientific">Plasmodium vivax India VII</name>
    <dbReference type="NCBI Taxonomy" id="1077284"/>
    <lineage>
        <taxon>Eukaryota</taxon>
        <taxon>Sar</taxon>
        <taxon>Alveolata</taxon>
        <taxon>Apicomplexa</taxon>
        <taxon>Aconoidasida</taxon>
        <taxon>Haemosporida</taxon>
        <taxon>Plasmodiidae</taxon>
        <taxon>Plasmodium</taxon>
        <taxon>Plasmodium (Plasmodium)</taxon>
    </lineage>
</organism>